<protein>
    <submittedName>
        <fullName evidence="1">Uncharacterized protein</fullName>
    </submittedName>
</protein>
<accession>A0ABS8V260</accession>
<reference evidence="1 2" key="1">
    <citation type="journal article" date="2021" name="BMC Genomics">
        <title>Datura genome reveals duplications of psychoactive alkaloid biosynthetic genes and high mutation rate following tissue culture.</title>
        <authorList>
            <person name="Rajewski A."/>
            <person name="Carter-House D."/>
            <person name="Stajich J."/>
            <person name="Litt A."/>
        </authorList>
    </citation>
    <scope>NUCLEOTIDE SEQUENCE [LARGE SCALE GENOMIC DNA]</scope>
    <source>
        <strain evidence="1">AR-01</strain>
    </source>
</reference>
<dbReference type="EMBL" id="JACEIK010003130">
    <property type="protein sequence ID" value="MCD9640462.1"/>
    <property type="molecule type" value="Genomic_DNA"/>
</dbReference>
<evidence type="ECO:0000313" key="2">
    <source>
        <dbReference type="Proteomes" id="UP000823775"/>
    </source>
</evidence>
<evidence type="ECO:0000313" key="1">
    <source>
        <dbReference type="EMBL" id="MCD9640462.1"/>
    </source>
</evidence>
<name>A0ABS8V260_DATST</name>
<organism evidence="1 2">
    <name type="scientific">Datura stramonium</name>
    <name type="common">Jimsonweed</name>
    <name type="synonym">Common thornapple</name>
    <dbReference type="NCBI Taxonomy" id="4076"/>
    <lineage>
        <taxon>Eukaryota</taxon>
        <taxon>Viridiplantae</taxon>
        <taxon>Streptophyta</taxon>
        <taxon>Embryophyta</taxon>
        <taxon>Tracheophyta</taxon>
        <taxon>Spermatophyta</taxon>
        <taxon>Magnoliopsida</taxon>
        <taxon>eudicotyledons</taxon>
        <taxon>Gunneridae</taxon>
        <taxon>Pentapetalae</taxon>
        <taxon>asterids</taxon>
        <taxon>lamiids</taxon>
        <taxon>Solanales</taxon>
        <taxon>Solanaceae</taxon>
        <taxon>Solanoideae</taxon>
        <taxon>Datureae</taxon>
        <taxon>Datura</taxon>
    </lineage>
</organism>
<feature type="non-terminal residue" evidence="1">
    <location>
        <position position="68"/>
    </location>
</feature>
<dbReference type="Proteomes" id="UP000823775">
    <property type="component" value="Unassembled WGS sequence"/>
</dbReference>
<sequence>GGQLGYKGERTSRCPLFTVLNEASQFFLSSPHTCVWPRPEQPAPVTSSHAGVMLAQHSNRRSAAAWPS</sequence>
<keyword evidence="2" id="KW-1185">Reference proteome</keyword>
<gene>
    <name evidence="1" type="ORF">HAX54_025799</name>
</gene>
<proteinExistence type="predicted"/>
<comment type="caution">
    <text evidence="1">The sequence shown here is derived from an EMBL/GenBank/DDBJ whole genome shotgun (WGS) entry which is preliminary data.</text>
</comment>
<feature type="non-terminal residue" evidence="1">
    <location>
        <position position="1"/>
    </location>
</feature>